<sequence length="231" mass="26464">MFRIVKKYASKMKWENVFLIMTKDPRWEKVAGQIKEELGFCLEAQIPPEVVCDLMGLNLKDPDILKNVYFKRLVSYSVVFSFREPSNLHDKPVLTILKLAQTDTNTLIERLKKQATGVKVAQTWELEIHMVLNVYSPNDDILNKAWLDYISMIDDQPLGWNLATCIRTIYSGLEMEKAIGQALSQPIPVLRMGGHELSASNEKTKSKCDKLIKSQSVENLRTFHFSTNGQK</sequence>
<dbReference type="EMBL" id="CCYD01003042">
    <property type="protein sequence ID" value="CEG49308.1"/>
    <property type="molecule type" value="Genomic_DNA"/>
</dbReference>
<keyword evidence="2" id="KW-1185">Reference proteome</keyword>
<organism evidence="1 2">
    <name type="scientific">Plasmopara halstedii</name>
    <name type="common">Downy mildew of sunflower</name>
    <dbReference type="NCBI Taxonomy" id="4781"/>
    <lineage>
        <taxon>Eukaryota</taxon>
        <taxon>Sar</taxon>
        <taxon>Stramenopiles</taxon>
        <taxon>Oomycota</taxon>
        <taxon>Peronosporomycetes</taxon>
        <taxon>Peronosporales</taxon>
        <taxon>Peronosporaceae</taxon>
        <taxon>Plasmopara</taxon>
    </lineage>
</organism>
<dbReference type="GeneID" id="36402133"/>
<dbReference type="RefSeq" id="XP_024585677.1">
    <property type="nucleotide sequence ID" value="XM_024720483.1"/>
</dbReference>
<dbReference type="AlphaFoldDB" id="A0A0P1B4R1"/>
<evidence type="ECO:0000313" key="1">
    <source>
        <dbReference type="EMBL" id="CEG49308.1"/>
    </source>
</evidence>
<protein>
    <submittedName>
        <fullName evidence="1">Uncharacterized protein</fullName>
    </submittedName>
</protein>
<reference evidence="2" key="1">
    <citation type="submission" date="2014-09" db="EMBL/GenBank/DDBJ databases">
        <authorList>
            <person name="Sharma Rahul"/>
            <person name="Thines Marco"/>
        </authorList>
    </citation>
    <scope>NUCLEOTIDE SEQUENCE [LARGE SCALE GENOMIC DNA]</scope>
</reference>
<name>A0A0P1B4R1_PLAHL</name>
<evidence type="ECO:0000313" key="2">
    <source>
        <dbReference type="Proteomes" id="UP000054928"/>
    </source>
</evidence>
<accession>A0A0P1B4R1</accession>
<proteinExistence type="predicted"/>
<dbReference type="Proteomes" id="UP000054928">
    <property type="component" value="Unassembled WGS sequence"/>
</dbReference>